<proteinExistence type="predicted"/>
<comment type="subcellular location">
    <subcellularLocation>
        <location evidence="1">Cell membrane</location>
        <topology evidence="1">Multi-pass membrane protein</topology>
    </subcellularLocation>
</comment>
<protein>
    <recommendedName>
        <fullName evidence="9">Lipopolysaccharide biosynthesis protein</fullName>
    </recommendedName>
</protein>
<name>A0ABX3FHE8_9VIBR</name>
<keyword evidence="5 6" id="KW-0472">Membrane</keyword>
<feature type="transmembrane region" description="Helical" evidence="6">
    <location>
        <begin position="82"/>
        <end position="105"/>
    </location>
</feature>
<feature type="transmembrane region" description="Helical" evidence="6">
    <location>
        <begin position="296"/>
        <end position="316"/>
    </location>
</feature>
<feature type="transmembrane region" description="Helical" evidence="6">
    <location>
        <begin position="157"/>
        <end position="176"/>
    </location>
</feature>
<reference evidence="7 8" key="1">
    <citation type="submission" date="2016-09" db="EMBL/GenBank/DDBJ databases">
        <title>Genomic Taxonomy of the Vibrionaceae.</title>
        <authorList>
            <person name="Gonzalez-Castillo A."/>
            <person name="Gomez-Gil B."/>
            <person name="Enciso-Ibarra K."/>
        </authorList>
    </citation>
    <scope>NUCLEOTIDE SEQUENCE [LARGE SCALE GENOMIC DNA]</scope>
    <source>
        <strain evidence="7 8">CAIM 1731</strain>
    </source>
</reference>
<evidence type="ECO:0000313" key="7">
    <source>
        <dbReference type="EMBL" id="OLQ92202.1"/>
    </source>
</evidence>
<keyword evidence="3 6" id="KW-0812">Transmembrane</keyword>
<comment type="caution">
    <text evidence="7">The sequence shown here is derived from an EMBL/GenBank/DDBJ whole genome shotgun (WGS) entry which is preliminary data.</text>
</comment>
<feature type="transmembrane region" description="Helical" evidence="6">
    <location>
        <begin position="182"/>
        <end position="201"/>
    </location>
</feature>
<feature type="transmembrane region" description="Helical" evidence="6">
    <location>
        <begin position="213"/>
        <end position="233"/>
    </location>
</feature>
<evidence type="ECO:0000256" key="2">
    <source>
        <dbReference type="ARBA" id="ARBA00022475"/>
    </source>
</evidence>
<feature type="transmembrane region" description="Helical" evidence="6">
    <location>
        <begin position="41"/>
        <end position="61"/>
    </location>
</feature>
<feature type="transmembrane region" description="Helical" evidence="6">
    <location>
        <begin position="387"/>
        <end position="408"/>
    </location>
</feature>
<evidence type="ECO:0000256" key="3">
    <source>
        <dbReference type="ARBA" id="ARBA00022692"/>
    </source>
</evidence>
<feature type="transmembrane region" description="Helical" evidence="6">
    <location>
        <begin position="420"/>
        <end position="438"/>
    </location>
</feature>
<dbReference type="PANTHER" id="PTHR30250">
    <property type="entry name" value="PST FAMILY PREDICTED COLANIC ACID TRANSPORTER"/>
    <property type="match status" value="1"/>
</dbReference>
<dbReference type="InterPro" id="IPR050833">
    <property type="entry name" value="Poly_Biosynth_Transport"/>
</dbReference>
<evidence type="ECO:0000256" key="5">
    <source>
        <dbReference type="ARBA" id="ARBA00023136"/>
    </source>
</evidence>
<evidence type="ECO:0008006" key="9">
    <source>
        <dbReference type="Google" id="ProtNLM"/>
    </source>
</evidence>
<keyword evidence="8" id="KW-1185">Reference proteome</keyword>
<feature type="transmembrane region" description="Helical" evidence="6">
    <location>
        <begin position="450"/>
        <end position="470"/>
    </location>
</feature>
<feature type="transmembrane region" description="Helical" evidence="6">
    <location>
        <begin position="125"/>
        <end position="145"/>
    </location>
</feature>
<keyword evidence="4 6" id="KW-1133">Transmembrane helix</keyword>
<keyword evidence="2" id="KW-1003">Cell membrane</keyword>
<dbReference type="EMBL" id="MJMI01000090">
    <property type="protein sequence ID" value="OLQ92202.1"/>
    <property type="molecule type" value="Genomic_DNA"/>
</dbReference>
<feature type="transmembrane region" description="Helical" evidence="6">
    <location>
        <begin position="361"/>
        <end position="381"/>
    </location>
</feature>
<dbReference type="Proteomes" id="UP000186206">
    <property type="component" value="Unassembled WGS sequence"/>
</dbReference>
<evidence type="ECO:0000256" key="4">
    <source>
        <dbReference type="ARBA" id="ARBA00022989"/>
    </source>
</evidence>
<sequence length="482" mass="54357">MKPLSQPIQDMLLYGVALLLLRGASLTTLPAMTYFLSVEQIGQLELIAVTQTFFALLISLAMHENLYRFVATLEQADDQKALVSRLYTTALTFSLALVIVLVIPVWLFSSDHIEGAWHYFSQTQIALMASVWVIQSSLEISLAWLRLQNKAWTFFKLSVFCTCLQVSLIFMVVYLVPSVTAVLMVGAFCAFVQLAILHYHNRFDLKLLNGKTLGRYLKYCTPIMFSALVAFGLNGGERWLLMQANNLEFLAQYAIALKFALAVGILLQPFHMWWMPKRFAYWQDKDAITTSRISQYGIVYACVLAVLVTWGGKLFIELFLPNQYQMAANLVALAVMAMLFKEIAEITNIGLLKSKQTQALFLINLIVTISALMIIWAVNALFSQHTLWIVCLGVAIAQLIRCFIIAIASQRSNPLPYQTSKLVTFILLTIALLASNWLTNELIPSMTLLLIESVALLLIAHFHGLLHLPVQDLRKVLRRIRV</sequence>
<feature type="transmembrane region" description="Helical" evidence="6">
    <location>
        <begin position="12"/>
        <end position="35"/>
    </location>
</feature>
<accession>A0ABX3FHE8</accession>
<feature type="transmembrane region" description="Helical" evidence="6">
    <location>
        <begin position="253"/>
        <end position="275"/>
    </location>
</feature>
<dbReference type="PANTHER" id="PTHR30250:SF11">
    <property type="entry name" value="O-ANTIGEN TRANSPORTER-RELATED"/>
    <property type="match status" value="1"/>
</dbReference>
<evidence type="ECO:0000256" key="1">
    <source>
        <dbReference type="ARBA" id="ARBA00004651"/>
    </source>
</evidence>
<dbReference type="RefSeq" id="WP_075649544.1">
    <property type="nucleotide sequence ID" value="NZ_MJMI01000090.1"/>
</dbReference>
<gene>
    <name evidence="7" type="ORF">BIY21_12245</name>
</gene>
<evidence type="ECO:0000313" key="8">
    <source>
        <dbReference type="Proteomes" id="UP000186206"/>
    </source>
</evidence>
<evidence type="ECO:0000256" key="6">
    <source>
        <dbReference type="SAM" id="Phobius"/>
    </source>
</evidence>
<organism evidence="7 8">
    <name type="scientific">Vibrio ponticus</name>
    <dbReference type="NCBI Taxonomy" id="265668"/>
    <lineage>
        <taxon>Bacteria</taxon>
        <taxon>Pseudomonadati</taxon>
        <taxon>Pseudomonadota</taxon>
        <taxon>Gammaproteobacteria</taxon>
        <taxon>Vibrionales</taxon>
        <taxon>Vibrionaceae</taxon>
        <taxon>Vibrio</taxon>
    </lineage>
</organism>